<dbReference type="VEuPathDB" id="VectorBase:ASTEI11722"/>
<evidence type="ECO:0000256" key="1">
    <source>
        <dbReference type="ARBA" id="ARBA00004167"/>
    </source>
</evidence>
<evidence type="ECO:0000313" key="8">
    <source>
        <dbReference type="EnsemblMetazoa" id="ASTEI11722-PA"/>
    </source>
</evidence>
<dbReference type="PANTHER" id="PTHR12582">
    <property type="entry name" value="NETRIN RECEPTOR UNC5"/>
    <property type="match status" value="1"/>
</dbReference>
<name>A0A182YTD6_ANOST</name>
<evidence type="ECO:0000313" key="9">
    <source>
        <dbReference type="Proteomes" id="UP000076408"/>
    </source>
</evidence>
<dbReference type="Proteomes" id="UP000076408">
    <property type="component" value="Unassembled WGS sequence"/>
</dbReference>
<dbReference type="SUPFAM" id="SSF48726">
    <property type="entry name" value="Immunoglobulin"/>
    <property type="match status" value="1"/>
</dbReference>
<dbReference type="STRING" id="30069.A0A182YTD6"/>
<sequence length="93" mass="10184">MKCGFLCDQKDIGNYSCVAENIAGKRTSEPIELIVYVNGGWSQWSTWLECRCPGKPAQGRKRTRTCSDPIPLYGGAPCVGPNQQKTVDCVTCP</sequence>
<dbReference type="VEuPathDB" id="VectorBase:ASTE004303"/>
<dbReference type="InterPro" id="IPR037936">
    <property type="entry name" value="UNC5A-D"/>
</dbReference>
<dbReference type="EnsemblMetazoa" id="ASTEI11722-RA">
    <property type="protein sequence ID" value="ASTEI11722-PA"/>
    <property type="gene ID" value="ASTEI11722"/>
</dbReference>
<dbReference type="VEuPathDB" id="VectorBase:ASTEI20_043743"/>
<evidence type="ECO:0000256" key="4">
    <source>
        <dbReference type="ARBA" id="ARBA00022989"/>
    </source>
</evidence>
<evidence type="ECO:0000256" key="6">
    <source>
        <dbReference type="ARBA" id="ARBA00023157"/>
    </source>
</evidence>
<accession>A0A182YTD6</accession>
<keyword evidence="3" id="KW-0677">Repeat</keyword>
<dbReference type="SUPFAM" id="SSF82895">
    <property type="entry name" value="TSP-1 type 1 repeat"/>
    <property type="match status" value="1"/>
</dbReference>
<evidence type="ECO:0000256" key="2">
    <source>
        <dbReference type="ARBA" id="ARBA00022692"/>
    </source>
</evidence>
<keyword evidence="9" id="KW-1185">Reference proteome</keyword>
<dbReference type="PROSITE" id="PS50092">
    <property type="entry name" value="TSP1"/>
    <property type="match status" value="1"/>
</dbReference>
<dbReference type="PANTHER" id="PTHR12582:SF47">
    <property type="entry name" value="NETRIN RECEPTOR UNC-5"/>
    <property type="match status" value="1"/>
</dbReference>
<evidence type="ECO:0000256" key="3">
    <source>
        <dbReference type="ARBA" id="ARBA00022737"/>
    </source>
</evidence>
<dbReference type="GO" id="GO:0008045">
    <property type="term" value="P:motor neuron axon guidance"/>
    <property type="evidence" value="ECO:0007669"/>
    <property type="project" value="TreeGrafter"/>
</dbReference>
<reference evidence="9" key="1">
    <citation type="journal article" date="2014" name="Genome Biol.">
        <title>Genome analysis of a major urban malaria vector mosquito, Anopheles stephensi.</title>
        <authorList>
            <person name="Jiang X."/>
            <person name="Peery A."/>
            <person name="Hall A.B."/>
            <person name="Sharma A."/>
            <person name="Chen X.G."/>
            <person name="Waterhouse R.M."/>
            <person name="Komissarov A."/>
            <person name="Riehle M.M."/>
            <person name="Shouche Y."/>
            <person name="Sharakhova M.V."/>
            <person name="Lawson D."/>
            <person name="Pakpour N."/>
            <person name="Arensburger P."/>
            <person name="Davidson V.L."/>
            <person name="Eiglmeier K."/>
            <person name="Emrich S."/>
            <person name="George P."/>
            <person name="Kennedy R.C."/>
            <person name="Mane S.P."/>
            <person name="Maslen G."/>
            <person name="Oringanje C."/>
            <person name="Qi Y."/>
            <person name="Settlage R."/>
            <person name="Tojo M."/>
            <person name="Tubio J.M."/>
            <person name="Unger M.F."/>
            <person name="Wang B."/>
            <person name="Vernick K.D."/>
            <person name="Ribeiro J.M."/>
            <person name="James A.A."/>
            <person name="Michel K."/>
            <person name="Riehle M.A."/>
            <person name="Luckhart S."/>
            <person name="Sharakhov I.V."/>
            <person name="Tu Z."/>
        </authorList>
    </citation>
    <scope>NUCLEOTIDE SEQUENCE [LARGE SCALE GENOMIC DNA]</scope>
    <source>
        <strain evidence="9">Indian</strain>
    </source>
</reference>
<keyword evidence="6" id="KW-1015">Disulfide bond</keyword>
<evidence type="ECO:0000256" key="5">
    <source>
        <dbReference type="ARBA" id="ARBA00023136"/>
    </source>
</evidence>
<keyword evidence="7" id="KW-0325">Glycoprotein</keyword>
<reference evidence="8" key="2">
    <citation type="submission" date="2020-05" db="UniProtKB">
        <authorList>
            <consortium name="EnsemblMetazoa"/>
        </authorList>
    </citation>
    <scope>IDENTIFICATION</scope>
    <source>
        <strain evidence="8">Indian</strain>
    </source>
</reference>
<evidence type="ECO:0000256" key="7">
    <source>
        <dbReference type="ARBA" id="ARBA00023180"/>
    </source>
</evidence>
<dbReference type="InterPro" id="IPR036179">
    <property type="entry name" value="Ig-like_dom_sf"/>
</dbReference>
<dbReference type="Gene3D" id="2.20.100.10">
    <property type="entry name" value="Thrombospondin type-1 (TSP1) repeat"/>
    <property type="match status" value="1"/>
</dbReference>
<keyword evidence="2" id="KW-0812">Transmembrane</keyword>
<organism evidence="8 9">
    <name type="scientific">Anopheles stephensi</name>
    <name type="common">Indo-Pakistan malaria mosquito</name>
    <dbReference type="NCBI Taxonomy" id="30069"/>
    <lineage>
        <taxon>Eukaryota</taxon>
        <taxon>Metazoa</taxon>
        <taxon>Ecdysozoa</taxon>
        <taxon>Arthropoda</taxon>
        <taxon>Hexapoda</taxon>
        <taxon>Insecta</taxon>
        <taxon>Pterygota</taxon>
        <taxon>Neoptera</taxon>
        <taxon>Endopterygota</taxon>
        <taxon>Diptera</taxon>
        <taxon>Nematocera</taxon>
        <taxon>Culicoidea</taxon>
        <taxon>Culicidae</taxon>
        <taxon>Anophelinae</taxon>
        <taxon>Anopheles</taxon>
    </lineage>
</organism>
<dbReference type="InterPro" id="IPR036383">
    <property type="entry name" value="TSP1_rpt_sf"/>
</dbReference>
<proteinExistence type="predicted"/>
<comment type="subcellular location">
    <subcellularLocation>
        <location evidence="1">Membrane</location>
        <topology evidence="1">Single-pass membrane protein</topology>
    </subcellularLocation>
</comment>
<dbReference type="GO" id="GO:0016020">
    <property type="term" value="C:membrane"/>
    <property type="evidence" value="ECO:0007669"/>
    <property type="project" value="UniProtKB-SubCell"/>
</dbReference>
<dbReference type="InterPro" id="IPR000884">
    <property type="entry name" value="TSP1_rpt"/>
</dbReference>
<protein>
    <submittedName>
        <fullName evidence="8">Uncharacterized protein</fullName>
    </submittedName>
</protein>
<keyword evidence="5" id="KW-0472">Membrane</keyword>
<dbReference type="FunFam" id="2.20.100.10:FF:000021">
    <property type="entry name" value="semaphorin-5B isoform X1"/>
    <property type="match status" value="1"/>
</dbReference>
<dbReference type="GO" id="GO:0005042">
    <property type="term" value="F:netrin receptor activity"/>
    <property type="evidence" value="ECO:0007669"/>
    <property type="project" value="InterPro"/>
</dbReference>
<dbReference type="AlphaFoldDB" id="A0A182YTD6"/>
<keyword evidence="4" id="KW-1133">Transmembrane helix</keyword>